<dbReference type="GO" id="GO:0005634">
    <property type="term" value="C:nucleus"/>
    <property type="evidence" value="ECO:0007669"/>
    <property type="project" value="UniProtKB-SubCell"/>
</dbReference>
<keyword evidence="2" id="KW-0539">Nucleus</keyword>
<organism evidence="6 7">
    <name type="scientific">Lophiotrema nucula</name>
    <dbReference type="NCBI Taxonomy" id="690887"/>
    <lineage>
        <taxon>Eukaryota</taxon>
        <taxon>Fungi</taxon>
        <taxon>Dikarya</taxon>
        <taxon>Ascomycota</taxon>
        <taxon>Pezizomycotina</taxon>
        <taxon>Dothideomycetes</taxon>
        <taxon>Pleosporomycetidae</taxon>
        <taxon>Pleosporales</taxon>
        <taxon>Lophiotremataceae</taxon>
        <taxon>Lophiotrema</taxon>
    </lineage>
</organism>
<feature type="domain" description="FAM192A/Fyv6 N-terminal" evidence="5">
    <location>
        <begin position="5"/>
        <end position="109"/>
    </location>
</feature>
<keyword evidence="7" id="KW-1185">Reference proteome</keyword>
<evidence type="ECO:0000313" key="7">
    <source>
        <dbReference type="Proteomes" id="UP000799770"/>
    </source>
</evidence>
<reference evidence="6" key="1">
    <citation type="journal article" date="2020" name="Stud. Mycol.">
        <title>101 Dothideomycetes genomes: a test case for predicting lifestyles and emergence of pathogens.</title>
        <authorList>
            <person name="Haridas S."/>
            <person name="Albert R."/>
            <person name="Binder M."/>
            <person name="Bloem J."/>
            <person name="Labutti K."/>
            <person name="Salamov A."/>
            <person name="Andreopoulos B."/>
            <person name="Baker S."/>
            <person name="Barry K."/>
            <person name="Bills G."/>
            <person name="Bluhm B."/>
            <person name="Cannon C."/>
            <person name="Castanera R."/>
            <person name="Culley D."/>
            <person name="Daum C."/>
            <person name="Ezra D."/>
            <person name="Gonzalez J."/>
            <person name="Henrissat B."/>
            <person name="Kuo A."/>
            <person name="Liang C."/>
            <person name="Lipzen A."/>
            <person name="Lutzoni F."/>
            <person name="Magnuson J."/>
            <person name="Mondo S."/>
            <person name="Nolan M."/>
            <person name="Ohm R."/>
            <person name="Pangilinan J."/>
            <person name="Park H.-J."/>
            <person name="Ramirez L."/>
            <person name="Alfaro M."/>
            <person name="Sun H."/>
            <person name="Tritt A."/>
            <person name="Yoshinaga Y."/>
            <person name="Zwiers L.-H."/>
            <person name="Turgeon B."/>
            <person name="Goodwin S."/>
            <person name="Spatafora J."/>
            <person name="Crous P."/>
            <person name="Grigoriev I."/>
        </authorList>
    </citation>
    <scope>NUCLEOTIDE SEQUENCE</scope>
    <source>
        <strain evidence="6">CBS 627.86</strain>
    </source>
</reference>
<sequence length="247" mass="26638">MSSGFVSGGTIENPTERDDEWRAAQAAIEEKRLQKVKDGEQEGGKSLFEILQANKAAKQEAFEEATRLKNQFRALDEDEAEFLDSVLEATRKQESEIKKETLEQLDLFRKHQEEAERKALLEANTDGPREEDGIEWTHTGPRKRKKGHDAGLLKGVKLRRGSSTGDNVAEAKTASVNNAGDMPAGANQASAGESGQAVHGKGKGTTAKDPAPKTTAPTKATTAASPQKQPAKPLALNLGYASSDEDD</sequence>
<evidence type="ECO:0000313" key="6">
    <source>
        <dbReference type="EMBL" id="KAF2120462.1"/>
    </source>
</evidence>
<proteinExistence type="predicted"/>
<feature type="region of interest" description="Disordered" evidence="4">
    <location>
        <begin position="118"/>
        <end position="247"/>
    </location>
</feature>
<name>A0A6A5ZLI6_9PLEO</name>
<feature type="region of interest" description="Disordered" evidence="4">
    <location>
        <begin position="1"/>
        <end position="20"/>
    </location>
</feature>
<evidence type="ECO:0000259" key="5">
    <source>
        <dbReference type="Pfam" id="PF10187"/>
    </source>
</evidence>
<accession>A0A6A5ZLI6</accession>
<feature type="compositionally biased region" description="Polar residues" evidence="4">
    <location>
        <begin position="1"/>
        <end position="13"/>
    </location>
</feature>
<keyword evidence="3" id="KW-0175">Coiled coil</keyword>
<comment type="subcellular location">
    <subcellularLocation>
        <location evidence="1">Nucleus</location>
    </subcellularLocation>
</comment>
<feature type="coiled-coil region" evidence="3">
    <location>
        <begin position="51"/>
        <end position="118"/>
    </location>
</feature>
<dbReference type="Proteomes" id="UP000799770">
    <property type="component" value="Unassembled WGS sequence"/>
</dbReference>
<evidence type="ECO:0000256" key="1">
    <source>
        <dbReference type="ARBA" id="ARBA00004123"/>
    </source>
</evidence>
<dbReference type="EMBL" id="ML977313">
    <property type="protein sequence ID" value="KAF2120462.1"/>
    <property type="molecule type" value="Genomic_DNA"/>
</dbReference>
<evidence type="ECO:0000256" key="3">
    <source>
        <dbReference type="SAM" id="Coils"/>
    </source>
</evidence>
<dbReference type="InterPro" id="IPR019331">
    <property type="entry name" value="FAM192A/Fyv6_N"/>
</dbReference>
<evidence type="ECO:0000256" key="2">
    <source>
        <dbReference type="ARBA" id="ARBA00023242"/>
    </source>
</evidence>
<dbReference type="PANTHER" id="PTHR13495:SF0">
    <property type="entry name" value="PSME3-INTERACTING PROTEIN"/>
    <property type="match status" value="1"/>
</dbReference>
<dbReference type="AlphaFoldDB" id="A0A6A5ZLI6"/>
<dbReference type="PANTHER" id="PTHR13495">
    <property type="entry name" value="NEFA-INTERACTING NUCLEAR PROTEIN NIP30"/>
    <property type="match status" value="1"/>
</dbReference>
<dbReference type="Pfam" id="PF10187">
    <property type="entry name" value="FAM192A_Fyv6_N"/>
    <property type="match status" value="1"/>
</dbReference>
<dbReference type="OrthoDB" id="75807at2759"/>
<gene>
    <name evidence="6" type="ORF">BDV96DRAFT_682933</name>
</gene>
<protein>
    <submittedName>
        <fullName evidence="6">N-terminal domain of NEFA-interacting nuclear protein NIP30-domain-containing protein</fullName>
    </submittedName>
</protein>
<feature type="compositionally biased region" description="Low complexity" evidence="4">
    <location>
        <begin position="205"/>
        <end position="224"/>
    </location>
</feature>
<dbReference type="InterPro" id="IPR039845">
    <property type="entry name" value="FAM192A"/>
</dbReference>
<evidence type="ECO:0000256" key="4">
    <source>
        <dbReference type="SAM" id="MobiDB-lite"/>
    </source>
</evidence>